<evidence type="ECO:0000256" key="3">
    <source>
        <dbReference type="ARBA" id="ARBA00023235"/>
    </source>
</evidence>
<dbReference type="EMBL" id="UOGD01000130">
    <property type="protein sequence ID" value="VAX19159.1"/>
    <property type="molecule type" value="Genomic_DNA"/>
</dbReference>
<dbReference type="CDD" id="cd06815">
    <property type="entry name" value="PLPDE_III_AR_like_1"/>
    <property type="match status" value="1"/>
</dbReference>
<accession>A0A3B1BMH4</accession>
<dbReference type="InterPro" id="IPR029066">
    <property type="entry name" value="PLP-binding_barrel"/>
</dbReference>
<dbReference type="EC" id="5.1.1.12" evidence="5"/>
<evidence type="ECO:0000256" key="1">
    <source>
        <dbReference type="ARBA" id="ARBA00001933"/>
    </source>
</evidence>
<keyword evidence="2" id="KW-0663">Pyridoxal phosphate</keyword>
<protein>
    <submittedName>
        <fullName evidence="5">Ornithine racemase</fullName>
        <ecNumber evidence="5">5.1.1.12</ecNumber>
    </submittedName>
</protein>
<name>A0A3B1BMH4_9ZZZZ</name>
<dbReference type="Gene3D" id="3.20.20.10">
    <property type="entry name" value="Alanine racemase"/>
    <property type="match status" value="1"/>
</dbReference>
<dbReference type="GO" id="GO:0050157">
    <property type="term" value="F:ornithine racemase activity"/>
    <property type="evidence" value="ECO:0007669"/>
    <property type="project" value="UniProtKB-EC"/>
</dbReference>
<dbReference type="GO" id="GO:0005829">
    <property type="term" value="C:cytosol"/>
    <property type="evidence" value="ECO:0007669"/>
    <property type="project" value="TreeGrafter"/>
</dbReference>
<evidence type="ECO:0000313" key="5">
    <source>
        <dbReference type="EMBL" id="VAX19159.1"/>
    </source>
</evidence>
<sequence length="346" mass="37561">MEINLGKIAHNVKKLKELYGSKSIDVIGVTKVVCGDPAIAKVLVKSGISILADSRIENIVKMHDADIHAQFLLLRTPLSQSESVVKYADISLNSELSVIKELSKSAAKQGVTHKIILMVELGDLREGIMPSDLENTVNDVTGLKGIELAGIGANLACFGGIKPNDEKMEYLSSIAKGIEDKFKLKLEFVSGGNSANYDWFMSTKDVGRINNLRIGESIFLGCETLDRKPITGLFTDAFTLITEVVESKIKPSLPYGDVYQDAFGNIPKFSDLGLMKRAIIGVGLQDVLVSGLTPLLDIDILGASSDHIIINAKKLEIKVGDTVEFNLNYGALLSAMTSPYIIKIYK</sequence>
<reference evidence="5" key="1">
    <citation type="submission" date="2018-06" db="EMBL/GenBank/DDBJ databases">
        <authorList>
            <person name="Zhirakovskaya E."/>
        </authorList>
    </citation>
    <scope>NUCLEOTIDE SEQUENCE</scope>
</reference>
<dbReference type="InterPro" id="IPR000821">
    <property type="entry name" value="Ala_racemase"/>
</dbReference>
<evidence type="ECO:0000256" key="2">
    <source>
        <dbReference type="ARBA" id="ARBA00022898"/>
    </source>
</evidence>
<feature type="domain" description="Alanine racemase N-terminal" evidence="4">
    <location>
        <begin position="3"/>
        <end position="219"/>
    </location>
</feature>
<dbReference type="AlphaFoldDB" id="A0A3B1BMH4"/>
<organism evidence="5">
    <name type="scientific">hydrothermal vent metagenome</name>
    <dbReference type="NCBI Taxonomy" id="652676"/>
    <lineage>
        <taxon>unclassified sequences</taxon>
        <taxon>metagenomes</taxon>
        <taxon>ecological metagenomes</taxon>
    </lineage>
</organism>
<proteinExistence type="predicted"/>
<dbReference type="GO" id="GO:0008784">
    <property type="term" value="F:alanine racemase activity"/>
    <property type="evidence" value="ECO:0007669"/>
    <property type="project" value="TreeGrafter"/>
</dbReference>
<dbReference type="InterPro" id="IPR001608">
    <property type="entry name" value="Ala_racemase_N"/>
</dbReference>
<dbReference type="GO" id="GO:0030170">
    <property type="term" value="F:pyridoxal phosphate binding"/>
    <property type="evidence" value="ECO:0007669"/>
    <property type="project" value="TreeGrafter"/>
</dbReference>
<comment type="cofactor">
    <cofactor evidence="1">
        <name>pyridoxal 5'-phosphate</name>
        <dbReference type="ChEBI" id="CHEBI:597326"/>
    </cofactor>
</comment>
<dbReference type="PANTHER" id="PTHR30511">
    <property type="entry name" value="ALANINE RACEMASE"/>
    <property type="match status" value="1"/>
</dbReference>
<keyword evidence="3 5" id="KW-0413">Isomerase</keyword>
<gene>
    <name evidence="5" type="ORF">MNBD_IGNAVI01-790</name>
</gene>
<dbReference type="Pfam" id="PF01168">
    <property type="entry name" value="Ala_racemase_N"/>
    <property type="match status" value="1"/>
</dbReference>
<evidence type="ECO:0000259" key="4">
    <source>
        <dbReference type="Pfam" id="PF01168"/>
    </source>
</evidence>
<dbReference type="SUPFAM" id="SSF51419">
    <property type="entry name" value="PLP-binding barrel"/>
    <property type="match status" value="1"/>
</dbReference>
<dbReference type="PANTHER" id="PTHR30511:SF3">
    <property type="entry name" value="LYSINE RACEMASE"/>
    <property type="match status" value="1"/>
</dbReference>